<sequence>MMIFNTHKPTPLKPVFLNSIPKSGTNLLIQALSGVPGLKHEPTATFFNSYEYPMNFYRLGKVRNGNFAVGHIYYSEEWSRMLRRLQMKQIFIIRDLRDILVSLCYFIVDKPQYHTMNQLRTYLITHASTPIEQIRLLMTGIQDGDFYYPDFKTWISPFSGWLNDSNTLVVRYEQLVETQESRTQAFKSIANYLDDGTWDKKTMSMIVSSMEANVDPRFCGTFRKGVIGDWKIHFEQQDIETFNKIAGTALRDFGYK</sequence>
<keyword evidence="5" id="KW-1185">Reference proteome</keyword>
<dbReference type="Pfam" id="PF00685">
    <property type="entry name" value="Sulfotransfer_1"/>
    <property type="match status" value="1"/>
</dbReference>
<proteinExistence type="inferred from homology"/>
<reference evidence="5" key="1">
    <citation type="journal article" date="2019" name="Int. J. Syst. Evol. Microbiol.">
        <title>The Global Catalogue of Microorganisms (GCM) 10K type strain sequencing project: providing services to taxonomists for standard genome sequencing and annotation.</title>
        <authorList>
            <consortium name="The Broad Institute Genomics Platform"/>
            <consortium name="The Broad Institute Genome Sequencing Center for Infectious Disease"/>
            <person name="Wu L."/>
            <person name="Ma J."/>
        </authorList>
    </citation>
    <scope>NUCLEOTIDE SEQUENCE [LARGE SCALE GENOMIC DNA]</scope>
    <source>
        <strain evidence="5">CGMCC 1.12286</strain>
    </source>
</reference>
<name>A0ABW4JPF5_9BACL</name>
<dbReference type="Gene3D" id="3.40.50.300">
    <property type="entry name" value="P-loop containing nucleotide triphosphate hydrolases"/>
    <property type="match status" value="1"/>
</dbReference>
<feature type="domain" description="Sulfotransferase" evidence="3">
    <location>
        <begin position="14"/>
        <end position="254"/>
    </location>
</feature>
<dbReference type="PANTHER" id="PTHR11783">
    <property type="entry name" value="SULFOTRANSFERASE SULT"/>
    <property type="match status" value="1"/>
</dbReference>
<keyword evidence="2" id="KW-0808">Transferase</keyword>
<gene>
    <name evidence="4" type="ORF">ACFSB2_22565</name>
</gene>
<protein>
    <submittedName>
        <fullName evidence="4">Sulfotransferase domain-containing protein</fullName>
    </submittedName>
</protein>
<dbReference type="SUPFAM" id="SSF52540">
    <property type="entry name" value="P-loop containing nucleoside triphosphate hydrolases"/>
    <property type="match status" value="1"/>
</dbReference>
<comment type="similarity">
    <text evidence="1">Belongs to the sulfotransferase 1 family.</text>
</comment>
<evidence type="ECO:0000313" key="4">
    <source>
        <dbReference type="EMBL" id="MFD1677448.1"/>
    </source>
</evidence>
<evidence type="ECO:0000256" key="1">
    <source>
        <dbReference type="ARBA" id="ARBA00005771"/>
    </source>
</evidence>
<dbReference type="EMBL" id="JBHUCX010000092">
    <property type="protein sequence ID" value="MFD1677448.1"/>
    <property type="molecule type" value="Genomic_DNA"/>
</dbReference>
<dbReference type="InterPro" id="IPR027417">
    <property type="entry name" value="P-loop_NTPase"/>
</dbReference>
<dbReference type="InterPro" id="IPR000863">
    <property type="entry name" value="Sulfotransferase_dom"/>
</dbReference>
<evidence type="ECO:0000313" key="5">
    <source>
        <dbReference type="Proteomes" id="UP001597079"/>
    </source>
</evidence>
<evidence type="ECO:0000256" key="2">
    <source>
        <dbReference type="ARBA" id="ARBA00022679"/>
    </source>
</evidence>
<dbReference type="Proteomes" id="UP001597079">
    <property type="component" value="Unassembled WGS sequence"/>
</dbReference>
<comment type="caution">
    <text evidence="4">The sequence shown here is derived from an EMBL/GenBank/DDBJ whole genome shotgun (WGS) entry which is preliminary data.</text>
</comment>
<accession>A0ABW4JPF5</accession>
<organism evidence="4 5">
    <name type="scientific">Alicyclobacillus fodiniaquatilis</name>
    <dbReference type="NCBI Taxonomy" id="1661150"/>
    <lineage>
        <taxon>Bacteria</taxon>
        <taxon>Bacillati</taxon>
        <taxon>Bacillota</taxon>
        <taxon>Bacilli</taxon>
        <taxon>Bacillales</taxon>
        <taxon>Alicyclobacillaceae</taxon>
        <taxon>Alicyclobacillus</taxon>
    </lineage>
</organism>
<evidence type="ECO:0000259" key="3">
    <source>
        <dbReference type="Pfam" id="PF00685"/>
    </source>
</evidence>